<gene>
    <name evidence="1" type="ORF">BpHYR1_022557</name>
</gene>
<accession>A0A3M7PXT0</accession>
<sequence>MDENIDLCKSTISFHLINSQHLTHKRDHLFLYNEMFLKEEFMAVIANPYENSVIDTKLSNRMN</sequence>
<comment type="caution">
    <text evidence="1">The sequence shown here is derived from an EMBL/GenBank/DDBJ whole genome shotgun (WGS) entry which is preliminary data.</text>
</comment>
<protein>
    <submittedName>
        <fullName evidence="1">Uncharacterized protein</fullName>
    </submittedName>
</protein>
<dbReference type="Proteomes" id="UP000276133">
    <property type="component" value="Unassembled WGS sequence"/>
</dbReference>
<keyword evidence="2" id="KW-1185">Reference proteome</keyword>
<organism evidence="1 2">
    <name type="scientific">Brachionus plicatilis</name>
    <name type="common">Marine rotifer</name>
    <name type="synonym">Brachionus muelleri</name>
    <dbReference type="NCBI Taxonomy" id="10195"/>
    <lineage>
        <taxon>Eukaryota</taxon>
        <taxon>Metazoa</taxon>
        <taxon>Spiralia</taxon>
        <taxon>Gnathifera</taxon>
        <taxon>Rotifera</taxon>
        <taxon>Eurotatoria</taxon>
        <taxon>Monogononta</taxon>
        <taxon>Pseudotrocha</taxon>
        <taxon>Ploima</taxon>
        <taxon>Brachionidae</taxon>
        <taxon>Brachionus</taxon>
    </lineage>
</organism>
<dbReference type="EMBL" id="REGN01008359">
    <property type="protein sequence ID" value="RNA03764.1"/>
    <property type="molecule type" value="Genomic_DNA"/>
</dbReference>
<dbReference type="AlphaFoldDB" id="A0A3M7PXT0"/>
<evidence type="ECO:0000313" key="2">
    <source>
        <dbReference type="Proteomes" id="UP000276133"/>
    </source>
</evidence>
<reference evidence="1 2" key="1">
    <citation type="journal article" date="2018" name="Sci. Rep.">
        <title>Genomic signatures of local adaptation to the degree of environmental predictability in rotifers.</title>
        <authorList>
            <person name="Franch-Gras L."/>
            <person name="Hahn C."/>
            <person name="Garcia-Roger E.M."/>
            <person name="Carmona M.J."/>
            <person name="Serra M."/>
            <person name="Gomez A."/>
        </authorList>
    </citation>
    <scope>NUCLEOTIDE SEQUENCE [LARGE SCALE GENOMIC DNA]</scope>
    <source>
        <strain evidence="1">HYR1</strain>
    </source>
</reference>
<proteinExistence type="predicted"/>
<name>A0A3M7PXT0_BRAPC</name>
<evidence type="ECO:0000313" key="1">
    <source>
        <dbReference type="EMBL" id="RNA03764.1"/>
    </source>
</evidence>